<feature type="coiled-coil region" evidence="2">
    <location>
        <begin position="746"/>
        <end position="844"/>
    </location>
</feature>
<evidence type="ECO:0000313" key="5">
    <source>
        <dbReference type="EMBL" id="KAH0533253.1"/>
    </source>
</evidence>
<feature type="repeat" description="ANK" evidence="1">
    <location>
        <begin position="1016"/>
        <end position="1048"/>
    </location>
</feature>
<feature type="domain" description="G" evidence="4">
    <location>
        <begin position="537"/>
        <end position="597"/>
    </location>
</feature>
<dbReference type="Pfam" id="PF01926">
    <property type="entry name" value="MMR_HSR1"/>
    <property type="match status" value="1"/>
</dbReference>
<dbReference type="InterPro" id="IPR035994">
    <property type="entry name" value="Nucleoside_phosphorylase_sf"/>
</dbReference>
<feature type="repeat" description="ANK" evidence="1">
    <location>
        <begin position="1083"/>
        <end position="1115"/>
    </location>
</feature>
<dbReference type="InterPro" id="IPR053137">
    <property type="entry name" value="NLR-like"/>
</dbReference>
<feature type="repeat" description="ANK" evidence="1">
    <location>
        <begin position="916"/>
        <end position="948"/>
    </location>
</feature>
<organism evidence="5 6">
    <name type="scientific">Trichoderma semiorbis</name>
    <dbReference type="NCBI Taxonomy" id="1491008"/>
    <lineage>
        <taxon>Eukaryota</taxon>
        <taxon>Fungi</taxon>
        <taxon>Dikarya</taxon>
        <taxon>Ascomycota</taxon>
        <taxon>Pezizomycotina</taxon>
        <taxon>Sordariomycetes</taxon>
        <taxon>Hypocreomycetidae</taxon>
        <taxon>Hypocreales</taxon>
        <taxon>Hypocreaceae</taxon>
        <taxon>Trichoderma</taxon>
    </lineage>
</organism>
<dbReference type="GO" id="GO:0003824">
    <property type="term" value="F:catalytic activity"/>
    <property type="evidence" value="ECO:0007669"/>
    <property type="project" value="InterPro"/>
</dbReference>
<dbReference type="InterPro" id="IPR002110">
    <property type="entry name" value="Ankyrin_rpt"/>
</dbReference>
<dbReference type="AlphaFoldDB" id="A0A9P8HT49"/>
<dbReference type="PANTHER" id="PTHR46082:SF11">
    <property type="entry name" value="AAA+ ATPASE DOMAIN-CONTAINING PROTEIN-RELATED"/>
    <property type="match status" value="1"/>
</dbReference>
<feature type="compositionally biased region" description="Basic and acidic residues" evidence="3">
    <location>
        <begin position="361"/>
        <end position="372"/>
    </location>
</feature>
<feature type="repeat" description="ANK" evidence="1">
    <location>
        <begin position="883"/>
        <end position="915"/>
    </location>
</feature>
<dbReference type="PROSITE" id="PS50088">
    <property type="entry name" value="ANK_REPEAT"/>
    <property type="match status" value="8"/>
</dbReference>
<evidence type="ECO:0000259" key="4">
    <source>
        <dbReference type="Pfam" id="PF01926"/>
    </source>
</evidence>
<keyword evidence="2" id="KW-0175">Coiled coil</keyword>
<evidence type="ECO:0000313" key="6">
    <source>
        <dbReference type="Proteomes" id="UP000826573"/>
    </source>
</evidence>
<dbReference type="GO" id="GO:0009116">
    <property type="term" value="P:nucleoside metabolic process"/>
    <property type="evidence" value="ECO:0007669"/>
    <property type="project" value="InterPro"/>
</dbReference>
<dbReference type="SUPFAM" id="SSF52540">
    <property type="entry name" value="P-loop containing nucleoside triphosphate hydrolases"/>
    <property type="match status" value="1"/>
</dbReference>
<evidence type="ECO:0000256" key="1">
    <source>
        <dbReference type="PROSITE-ProRule" id="PRU00023"/>
    </source>
</evidence>
<feature type="compositionally biased region" description="Basic and acidic residues" evidence="3">
    <location>
        <begin position="463"/>
        <end position="475"/>
    </location>
</feature>
<dbReference type="Gene3D" id="1.25.40.20">
    <property type="entry name" value="Ankyrin repeat-containing domain"/>
    <property type="match status" value="4"/>
</dbReference>
<feature type="repeat" description="ANK" evidence="1">
    <location>
        <begin position="1122"/>
        <end position="1149"/>
    </location>
</feature>
<dbReference type="SUPFAM" id="SSF53167">
    <property type="entry name" value="Purine and uridine phosphorylases"/>
    <property type="match status" value="1"/>
</dbReference>
<dbReference type="PROSITE" id="PS50297">
    <property type="entry name" value="ANK_REP_REGION"/>
    <property type="match status" value="8"/>
</dbReference>
<evidence type="ECO:0000256" key="2">
    <source>
        <dbReference type="SAM" id="Coils"/>
    </source>
</evidence>
<feature type="repeat" description="ANK" evidence="1">
    <location>
        <begin position="983"/>
        <end position="1015"/>
    </location>
</feature>
<proteinExistence type="predicted"/>
<dbReference type="Gene3D" id="3.40.50.1580">
    <property type="entry name" value="Nucleoside phosphorylase domain"/>
    <property type="match status" value="1"/>
</dbReference>
<feature type="repeat" description="ANK" evidence="1">
    <location>
        <begin position="949"/>
        <end position="981"/>
    </location>
</feature>
<feature type="compositionally biased region" description="Polar residues" evidence="3">
    <location>
        <begin position="395"/>
        <end position="415"/>
    </location>
</feature>
<dbReference type="InterPro" id="IPR027417">
    <property type="entry name" value="P-loop_NTPase"/>
</dbReference>
<dbReference type="Pfam" id="PF12796">
    <property type="entry name" value="Ank_2"/>
    <property type="match status" value="2"/>
</dbReference>
<dbReference type="InterPro" id="IPR006073">
    <property type="entry name" value="GTP-bd"/>
</dbReference>
<reference evidence="5 6" key="1">
    <citation type="submission" date="2021-08" db="EMBL/GenBank/DDBJ databases">
        <title>The highly contiguous genome resource for Trichoderma semiorbis FJ059, a fungal antagonistic to plant pathogens.</title>
        <authorList>
            <person name="Liu T."/>
        </authorList>
    </citation>
    <scope>NUCLEOTIDE SEQUENCE [LARGE SCALE GENOMIC DNA]</scope>
    <source>
        <strain evidence="5 6">FJ059</strain>
    </source>
</reference>
<dbReference type="GO" id="GO:0005525">
    <property type="term" value="F:GTP binding"/>
    <property type="evidence" value="ECO:0007669"/>
    <property type="project" value="InterPro"/>
</dbReference>
<dbReference type="Pfam" id="PF00023">
    <property type="entry name" value="Ank"/>
    <property type="match status" value="2"/>
</dbReference>
<accession>A0A9P8HT49</accession>
<keyword evidence="1" id="KW-0040">ANK repeat</keyword>
<dbReference type="PANTHER" id="PTHR46082">
    <property type="entry name" value="ATP/GTP-BINDING PROTEIN-RELATED"/>
    <property type="match status" value="1"/>
</dbReference>
<name>A0A9P8HT49_9HYPO</name>
<protein>
    <recommendedName>
        <fullName evidence="4">G domain-containing protein</fullName>
    </recommendedName>
</protein>
<dbReference type="PRINTS" id="PR01415">
    <property type="entry name" value="ANKYRIN"/>
</dbReference>
<keyword evidence="6" id="KW-1185">Reference proteome</keyword>
<sequence>MSDPNNYTVGWISAIEIEYTAAQEFLDEEHDQPRRVHQNDENHYTLGKIGKHNVVIAVLPRGDNGVAAAAMAAKDMMHSFPNVRVCLMVGIGGGAPSGKHDIRLGDVVVSVPTFSGKGGNQGGVVQYDYAKTIQERRFHGTKYLNRPPRALLTAVNGLSAKHRRKGNNIDTTINNILQKNRRLQREYGRPAPDSDKLYLSDPVETLGADKVPVPKLIERHERSEMEDNPAIHYGLIASADNFMEDALIRDILAKELDVLCFEMEAAGLMNSFPCLVIRGICDYSDRHWSKGWRGYAAMAAAAYAKALLQAVPVSDVDSMQAIKDGLPPDFFGRAKSLIAPFWGDKKKEAVSVSVIPDPEETQVKDRSKDQPDQKSPIPPTVTKSSVTGDVDPEETQINGRNKDQPLQTSPTQAAVAQSPIMGSAESEETQTKDRSKYQPCQMPLNRTDVAQSLTTGGIDPEETLAKDRGQGHPYEKPPIPPTVAQSPVSRDVDPEEAQANGRSKDQPHRMPLKKPAKPPPAKTGFTSSQSDIEHVYIAVMGVTGAGKSYLISLCTGKNVKVGHNLESCTADVEDVEFMLNDHVCVHLIDTPGFDDTSRSDVEVLQNIAVWLTDSIKHNIKLSGIIYLHRIIDVRMAGSTLRNLSMFKKLCGENAYSSVVLATSMWSQVDEDTGAQREQELIKTKKFWGHMHEKGSRIFRLDQTRESCLKIIKYIISLGSTTLLELQDEIVYQGRQIEDTEAGVQLNQDIIRERKKHQAELLALKTQMQEIAEMAEHDAELQRALKEEYDELKENIRRSDEEQAKLKQDLKDVHERKERELLELKKEMEAERKRYDEDQKRQAEEHEALIQKVLSMGEALERQAQEDTRRAEEDARRVRAWADHHDTPLHLAVQDGKADVVESLLMQGANIEAKDKYGGTPLFDAVRKGNEDMAKLLLDRGADIEAKNKEGRTPLCNAVCNRNMDMTKLLLNRGADIDAEQTSDGWTILHTMVAEGNADTVKFLLDHEANIEAKVDNGCTPFGLAIEKGKENMAKLLLYRGADIDRAQRKNGATSLHVMAEFEKADMVQFLLNHGADIEAKNDEGRTPLGVAILHRKKNWANILLNRGANIEARQRVDCGRILHVMAANGDADMVDFLLDHGADIRAADDENYRPRAYARGGGFKDVEKLLKARGG</sequence>
<feature type="region of interest" description="Disordered" evidence="3">
    <location>
        <begin position="353"/>
        <end position="527"/>
    </location>
</feature>
<dbReference type="EMBL" id="JAIMJC010000001">
    <property type="protein sequence ID" value="KAH0533253.1"/>
    <property type="molecule type" value="Genomic_DNA"/>
</dbReference>
<feature type="repeat" description="ANK" evidence="1">
    <location>
        <begin position="1050"/>
        <end position="1082"/>
    </location>
</feature>
<dbReference type="Gene3D" id="3.40.50.300">
    <property type="entry name" value="P-loop containing nucleotide triphosphate hydrolases"/>
    <property type="match status" value="1"/>
</dbReference>
<evidence type="ECO:0000256" key="3">
    <source>
        <dbReference type="SAM" id="MobiDB-lite"/>
    </source>
</evidence>
<dbReference type="SMART" id="SM00248">
    <property type="entry name" value="ANK"/>
    <property type="match status" value="8"/>
</dbReference>
<dbReference type="Proteomes" id="UP000826573">
    <property type="component" value="Unassembled WGS sequence"/>
</dbReference>
<comment type="caution">
    <text evidence="5">The sequence shown here is derived from an EMBL/GenBank/DDBJ whole genome shotgun (WGS) entry which is preliminary data.</text>
</comment>
<dbReference type="CDD" id="cd00882">
    <property type="entry name" value="Ras_like_GTPase"/>
    <property type="match status" value="1"/>
</dbReference>
<dbReference type="SUPFAM" id="SSF48403">
    <property type="entry name" value="Ankyrin repeat"/>
    <property type="match status" value="1"/>
</dbReference>
<gene>
    <name evidence="5" type="ORF">TsFJ059_001840</name>
</gene>
<dbReference type="InterPro" id="IPR036770">
    <property type="entry name" value="Ankyrin_rpt-contain_sf"/>
</dbReference>